<keyword evidence="1" id="KW-0812">Transmembrane</keyword>
<accession>A0A4Q8AGF3</accession>
<protein>
    <submittedName>
        <fullName evidence="2">Uncharacterized protein</fullName>
    </submittedName>
</protein>
<feature type="transmembrane region" description="Helical" evidence="1">
    <location>
        <begin position="117"/>
        <end position="138"/>
    </location>
</feature>
<dbReference type="EMBL" id="SHLA01000001">
    <property type="protein sequence ID" value="RZU63450.1"/>
    <property type="molecule type" value="Genomic_DNA"/>
</dbReference>
<comment type="caution">
    <text evidence="2">The sequence shown here is derived from an EMBL/GenBank/DDBJ whole genome shotgun (WGS) entry which is preliminary data.</text>
</comment>
<dbReference type="Proteomes" id="UP000292685">
    <property type="component" value="Unassembled WGS sequence"/>
</dbReference>
<evidence type="ECO:0000313" key="3">
    <source>
        <dbReference type="Proteomes" id="UP000292685"/>
    </source>
</evidence>
<feature type="transmembrane region" description="Helical" evidence="1">
    <location>
        <begin position="86"/>
        <end position="111"/>
    </location>
</feature>
<name>A0A4Q8AGF3_9MICC</name>
<sequence length="174" mass="19601">MVDHQANKVEKARFLDVMAIVAIFTYGGSLFLTFESGVYGGSFSPLEAAWETFFLSAQGLPLMLAYSAVVQLPLSRLMMRSNVNTIVYMIAQCAIGIYVFVPALLIDLFVFRNDFGIGGYWFYFLIVGFLALTPTGAFIRWVKPRRVWRISLYIAAILTILVSLLYVVQTSSYF</sequence>
<gene>
    <name evidence="2" type="ORF">EV380_3071</name>
</gene>
<dbReference type="AlphaFoldDB" id="A0A4Q8AGF3"/>
<evidence type="ECO:0000313" key="2">
    <source>
        <dbReference type="EMBL" id="RZU63450.1"/>
    </source>
</evidence>
<feature type="transmembrane region" description="Helical" evidence="1">
    <location>
        <begin position="53"/>
        <end position="74"/>
    </location>
</feature>
<evidence type="ECO:0000256" key="1">
    <source>
        <dbReference type="SAM" id="Phobius"/>
    </source>
</evidence>
<feature type="transmembrane region" description="Helical" evidence="1">
    <location>
        <begin position="12"/>
        <end position="33"/>
    </location>
</feature>
<keyword evidence="1" id="KW-0472">Membrane</keyword>
<feature type="transmembrane region" description="Helical" evidence="1">
    <location>
        <begin position="150"/>
        <end position="168"/>
    </location>
</feature>
<organism evidence="2 3">
    <name type="scientific">Zhihengliuella halotolerans</name>
    <dbReference type="NCBI Taxonomy" id="370736"/>
    <lineage>
        <taxon>Bacteria</taxon>
        <taxon>Bacillati</taxon>
        <taxon>Actinomycetota</taxon>
        <taxon>Actinomycetes</taxon>
        <taxon>Micrococcales</taxon>
        <taxon>Micrococcaceae</taxon>
        <taxon>Zhihengliuella</taxon>
    </lineage>
</organism>
<proteinExistence type="predicted"/>
<reference evidence="2 3" key="1">
    <citation type="submission" date="2019-02" db="EMBL/GenBank/DDBJ databases">
        <title>Sequencing the genomes of 1000 actinobacteria strains.</title>
        <authorList>
            <person name="Klenk H.-P."/>
        </authorList>
    </citation>
    <scope>NUCLEOTIDE SEQUENCE [LARGE SCALE GENOMIC DNA]</scope>
    <source>
        <strain evidence="2 3">DSM 17364</strain>
    </source>
</reference>
<dbReference type="RefSeq" id="WP_130451814.1">
    <property type="nucleotide sequence ID" value="NZ_SHLA01000001.1"/>
</dbReference>
<keyword evidence="3" id="KW-1185">Reference proteome</keyword>
<keyword evidence="1" id="KW-1133">Transmembrane helix</keyword>